<reference evidence="2" key="1">
    <citation type="journal article" date="2019" name="Int. J. Syst. Evol. Microbiol.">
        <title>The Global Catalogue of Microorganisms (GCM) 10K type strain sequencing project: providing services to taxonomists for standard genome sequencing and annotation.</title>
        <authorList>
            <consortium name="The Broad Institute Genomics Platform"/>
            <consortium name="The Broad Institute Genome Sequencing Center for Infectious Disease"/>
            <person name="Wu L."/>
            <person name="Ma J."/>
        </authorList>
    </citation>
    <scope>NUCLEOTIDE SEQUENCE [LARGE SCALE GENOMIC DNA]</scope>
    <source>
        <strain evidence="2">KCTC 42282</strain>
    </source>
</reference>
<gene>
    <name evidence="1" type="ORF">ACFONL_16495</name>
</gene>
<keyword evidence="2" id="KW-1185">Reference proteome</keyword>
<evidence type="ECO:0000313" key="1">
    <source>
        <dbReference type="EMBL" id="MFC3638941.1"/>
    </source>
</evidence>
<accession>A0ABV7UJQ6</accession>
<dbReference type="EMBL" id="JBHRYC010000083">
    <property type="protein sequence ID" value="MFC3638941.1"/>
    <property type="molecule type" value="Genomic_DNA"/>
</dbReference>
<comment type="caution">
    <text evidence="1">The sequence shown here is derived from an EMBL/GenBank/DDBJ whole genome shotgun (WGS) entry which is preliminary data.</text>
</comment>
<sequence length="200" mass="22187">MVTSDIRDDWWQVSDVVYDVTPVDDGLHQGLQGSVWSRPLGQLIFGSTTFNSQYAHRNWQMIRRDGLDLYIVQAVLPGGNVADFGCINTKIPETFFLDFTQPISSLKDAGARVAIVFPHAHFKNLLKTHNLHGLVLRSNRVITKLLFQYMVGINSYMDGVSEIEALSMQQSLPISAAIEASNGHSASAVLYEPHVKDPCG</sequence>
<dbReference type="Proteomes" id="UP001595704">
    <property type="component" value="Unassembled WGS sequence"/>
</dbReference>
<dbReference type="RefSeq" id="WP_191321456.1">
    <property type="nucleotide sequence ID" value="NZ_BNCG01000085.1"/>
</dbReference>
<protein>
    <submittedName>
        <fullName evidence="1">Uncharacterized protein</fullName>
    </submittedName>
</protein>
<organism evidence="1 2">
    <name type="scientific">Camelimonas fluminis</name>
    <dbReference type="NCBI Taxonomy" id="1576911"/>
    <lineage>
        <taxon>Bacteria</taxon>
        <taxon>Pseudomonadati</taxon>
        <taxon>Pseudomonadota</taxon>
        <taxon>Alphaproteobacteria</taxon>
        <taxon>Hyphomicrobiales</taxon>
        <taxon>Chelatococcaceae</taxon>
        <taxon>Camelimonas</taxon>
    </lineage>
</organism>
<evidence type="ECO:0000313" key="2">
    <source>
        <dbReference type="Proteomes" id="UP001595704"/>
    </source>
</evidence>
<name>A0ABV7UJQ6_9HYPH</name>
<proteinExistence type="predicted"/>